<dbReference type="AlphaFoldDB" id="X0ZR15"/>
<dbReference type="PANTHER" id="PTHR33164">
    <property type="entry name" value="TRANSCRIPTIONAL REGULATOR, MARR FAMILY"/>
    <property type="match status" value="1"/>
</dbReference>
<dbReference type="Pfam" id="PF12802">
    <property type="entry name" value="MarR_2"/>
    <property type="match status" value="1"/>
</dbReference>
<gene>
    <name evidence="2" type="ORF">S01H1_80873</name>
</gene>
<name>X0ZR15_9ZZZZ</name>
<comment type="caution">
    <text evidence="2">The sequence shown here is derived from an EMBL/GenBank/DDBJ whole genome shotgun (WGS) entry which is preliminary data.</text>
</comment>
<protein>
    <recommendedName>
        <fullName evidence="1">HTH marR-type domain-containing protein</fullName>
    </recommendedName>
</protein>
<reference evidence="2" key="1">
    <citation type="journal article" date="2014" name="Front. Microbiol.">
        <title>High frequency of phylogenetically diverse reductive dehalogenase-homologous genes in deep subseafloor sedimentary metagenomes.</title>
        <authorList>
            <person name="Kawai M."/>
            <person name="Futagami T."/>
            <person name="Toyoda A."/>
            <person name="Takaki Y."/>
            <person name="Nishi S."/>
            <person name="Hori S."/>
            <person name="Arai W."/>
            <person name="Tsubouchi T."/>
            <person name="Morono Y."/>
            <person name="Uchiyama I."/>
            <person name="Ito T."/>
            <person name="Fujiyama A."/>
            <person name="Inagaki F."/>
            <person name="Takami H."/>
        </authorList>
    </citation>
    <scope>NUCLEOTIDE SEQUENCE</scope>
    <source>
        <strain evidence="2">Expedition CK06-06</strain>
    </source>
</reference>
<evidence type="ECO:0000313" key="2">
    <source>
        <dbReference type="EMBL" id="GAG50686.1"/>
    </source>
</evidence>
<dbReference type="GO" id="GO:0003700">
    <property type="term" value="F:DNA-binding transcription factor activity"/>
    <property type="evidence" value="ECO:0007669"/>
    <property type="project" value="InterPro"/>
</dbReference>
<dbReference type="InterPro" id="IPR039422">
    <property type="entry name" value="MarR/SlyA-like"/>
</dbReference>
<feature type="non-terminal residue" evidence="2">
    <location>
        <position position="111"/>
    </location>
</feature>
<dbReference type="EMBL" id="BARS01054659">
    <property type="protein sequence ID" value="GAG50686.1"/>
    <property type="molecule type" value="Genomic_DNA"/>
</dbReference>
<dbReference type="InterPro" id="IPR036388">
    <property type="entry name" value="WH-like_DNA-bd_sf"/>
</dbReference>
<dbReference type="SUPFAM" id="SSF46785">
    <property type="entry name" value="Winged helix' DNA-binding domain"/>
    <property type="match status" value="1"/>
</dbReference>
<dbReference type="PRINTS" id="PR00598">
    <property type="entry name" value="HTHMARR"/>
</dbReference>
<dbReference type="InterPro" id="IPR036390">
    <property type="entry name" value="WH_DNA-bd_sf"/>
</dbReference>
<dbReference type="PROSITE" id="PS50995">
    <property type="entry name" value="HTH_MARR_2"/>
    <property type="match status" value="1"/>
</dbReference>
<dbReference type="InterPro" id="IPR000835">
    <property type="entry name" value="HTH_MarR-typ"/>
</dbReference>
<dbReference type="GO" id="GO:0006950">
    <property type="term" value="P:response to stress"/>
    <property type="evidence" value="ECO:0007669"/>
    <property type="project" value="TreeGrafter"/>
</dbReference>
<evidence type="ECO:0000259" key="1">
    <source>
        <dbReference type="PROSITE" id="PS50995"/>
    </source>
</evidence>
<sequence length="111" mass="12362">MLIPQMAKNLRIPALIDGVHQGLTTSQLLILLLLDETDKPAVSMSEIAAELAVSLPTVTGLVDRLVREGLVVRYPSDEDRRMVLVRLARSGRRVIRRVLRALDDLVREVLA</sequence>
<feature type="domain" description="HTH marR-type" evidence="1">
    <location>
        <begin position="1"/>
        <end position="111"/>
    </location>
</feature>
<proteinExistence type="predicted"/>
<dbReference type="Gene3D" id="1.10.10.10">
    <property type="entry name" value="Winged helix-like DNA-binding domain superfamily/Winged helix DNA-binding domain"/>
    <property type="match status" value="1"/>
</dbReference>
<organism evidence="2">
    <name type="scientific">marine sediment metagenome</name>
    <dbReference type="NCBI Taxonomy" id="412755"/>
    <lineage>
        <taxon>unclassified sequences</taxon>
        <taxon>metagenomes</taxon>
        <taxon>ecological metagenomes</taxon>
    </lineage>
</organism>
<dbReference type="PANTHER" id="PTHR33164:SF43">
    <property type="entry name" value="HTH-TYPE TRANSCRIPTIONAL REPRESSOR YETL"/>
    <property type="match status" value="1"/>
</dbReference>
<accession>X0ZR15</accession>
<dbReference type="SMART" id="SM00347">
    <property type="entry name" value="HTH_MARR"/>
    <property type="match status" value="1"/>
</dbReference>